<dbReference type="GO" id="GO:0032259">
    <property type="term" value="P:methylation"/>
    <property type="evidence" value="ECO:0007669"/>
    <property type="project" value="UniProtKB-KW"/>
</dbReference>
<evidence type="ECO:0000256" key="3">
    <source>
        <dbReference type="ARBA" id="ARBA00022691"/>
    </source>
</evidence>
<evidence type="ECO:0000313" key="4">
    <source>
        <dbReference type="EMBL" id="NGN66830.1"/>
    </source>
</evidence>
<name>A0A6G4U517_9ACTN</name>
<keyword evidence="3" id="KW-0949">S-adenosyl-L-methionine</keyword>
<evidence type="ECO:0000256" key="1">
    <source>
        <dbReference type="ARBA" id="ARBA00022603"/>
    </source>
</evidence>
<dbReference type="Proteomes" id="UP000481583">
    <property type="component" value="Unassembled WGS sequence"/>
</dbReference>
<sequence length="193" mass="21205">MAAQPDAKGMDFIEHSLPPAPARILDAGCGDGALAARLIERGYAVTAIDVDPALRSPLVRVADICTYEDEPFDAVIFSLSLHHVHSLERALERARALLKPGGRLIIDEFAHEAANDRIADAFFGTPGSLPRWRERHGDYHTGRAMRAAIAARFTVDAARRVPYLHRYLEDETHRHTESVLGLQIAATAAPRRG</sequence>
<organism evidence="4 5">
    <name type="scientific">Streptomyces coryli</name>
    <dbReference type="NCBI Taxonomy" id="1128680"/>
    <lineage>
        <taxon>Bacteria</taxon>
        <taxon>Bacillati</taxon>
        <taxon>Actinomycetota</taxon>
        <taxon>Actinomycetes</taxon>
        <taxon>Kitasatosporales</taxon>
        <taxon>Streptomycetaceae</taxon>
        <taxon>Streptomyces</taxon>
    </lineage>
</organism>
<dbReference type="Pfam" id="PF13489">
    <property type="entry name" value="Methyltransf_23"/>
    <property type="match status" value="1"/>
</dbReference>
<evidence type="ECO:0000313" key="5">
    <source>
        <dbReference type="Proteomes" id="UP000481583"/>
    </source>
</evidence>
<gene>
    <name evidence="4" type="ORF">G5C51_23355</name>
</gene>
<evidence type="ECO:0000256" key="2">
    <source>
        <dbReference type="ARBA" id="ARBA00022679"/>
    </source>
</evidence>
<keyword evidence="2 4" id="KW-0808">Transferase</keyword>
<dbReference type="AlphaFoldDB" id="A0A6G4U517"/>
<comment type="caution">
    <text evidence="4">The sequence shown here is derived from an EMBL/GenBank/DDBJ whole genome shotgun (WGS) entry which is preliminary data.</text>
</comment>
<dbReference type="SUPFAM" id="SSF53335">
    <property type="entry name" value="S-adenosyl-L-methionine-dependent methyltransferases"/>
    <property type="match status" value="1"/>
</dbReference>
<keyword evidence="1 4" id="KW-0489">Methyltransferase</keyword>
<protein>
    <submittedName>
        <fullName evidence="4">Class I SAM-dependent methyltransferase</fullName>
    </submittedName>
</protein>
<dbReference type="RefSeq" id="WP_165240135.1">
    <property type="nucleotide sequence ID" value="NZ_JAAKZV010000112.1"/>
</dbReference>
<proteinExistence type="predicted"/>
<accession>A0A6G4U517</accession>
<keyword evidence="5" id="KW-1185">Reference proteome</keyword>
<dbReference type="CDD" id="cd02440">
    <property type="entry name" value="AdoMet_MTases"/>
    <property type="match status" value="1"/>
</dbReference>
<dbReference type="Gene3D" id="3.40.50.150">
    <property type="entry name" value="Vaccinia Virus protein VP39"/>
    <property type="match status" value="1"/>
</dbReference>
<dbReference type="EMBL" id="JAAKZV010000112">
    <property type="protein sequence ID" value="NGN66830.1"/>
    <property type="molecule type" value="Genomic_DNA"/>
</dbReference>
<dbReference type="PANTHER" id="PTHR43464:SF19">
    <property type="entry name" value="UBIQUINONE BIOSYNTHESIS O-METHYLTRANSFERASE, MITOCHONDRIAL"/>
    <property type="match status" value="1"/>
</dbReference>
<dbReference type="PANTHER" id="PTHR43464">
    <property type="entry name" value="METHYLTRANSFERASE"/>
    <property type="match status" value="1"/>
</dbReference>
<dbReference type="GO" id="GO:0008168">
    <property type="term" value="F:methyltransferase activity"/>
    <property type="evidence" value="ECO:0007669"/>
    <property type="project" value="UniProtKB-KW"/>
</dbReference>
<reference evidence="4 5" key="1">
    <citation type="submission" date="2020-02" db="EMBL/GenBank/DDBJ databases">
        <title>Whole-genome analyses of novel actinobacteria.</title>
        <authorList>
            <person name="Sahin N."/>
        </authorList>
    </citation>
    <scope>NUCLEOTIDE SEQUENCE [LARGE SCALE GENOMIC DNA]</scope>
    <source>
        <strain evidence="4 5">A7024</strain>
    </source>
</reference>
<dbReference type="InterPro" id="IPR029063">
    <property type="entry name" value="SAM-dependent_MTases_sf"/>
</dbReference>